<keyword evidence="2" id="KW-1185">Reference proteome</keyword>
<sequence>MASRNDDFLLVAAIDFGTAYSGYAFSSRTDFKRDPLNTLKRRFMLEDELGKKMPAMDAGMVGDSLIMALEPEAASLCCRYLPMNTLKGSSRELLADIVGNDVMADFSENKMMDYIDLFREFEVKKRSFSNQMSEKITIKVPIALNEMFKEKTGKNIKDHVNSLPRYKDKLQWVGDKIRMEASIAKGLFNDACQSAAQHLKSLFSLPEVKSVDTVLMVGGFSESPILQDLIRKAVESLPGKMKLIVPKDPGLAVLKGAVIYGHDPSVIEERKCRYTYGVRTSYPFKKGVHPESKKVVSSNGEEFCGGMFDSHVKIGQEVVRGESQATRSYKPIKDTQTEIEFQFFASTDPEPTFTSDPNCTDIGKLTIDVPGSGLDRSVSIKMIFGDTEMHVEAVSKDEKSNKSSKAKAALHFLG</sequence>
<evidence type="ECO:0000313" key="1">
    <source>
        <dbReference type="EMBL" id="WAQ99605.1"/>
    </source>
</evidence>
<proteinExistence type="predicted"/>
<dbReference type="PANTHER" id="PTHR14187">
    <property type="entry name" value="ALPHA KINASE/ELONGATION FACTOR 2 KINASE"/>
    <property type="match status" value="1"/>
</dbReference>
<gene>
    <name evidence="1" type="ORF">MAR_023978</name>
</gene>
<organism evidence="1 2">
    <name type="scientific">Mya arenaria</name>
    <name type="common">Soft-shell clam</name>
    <dbReference type="NCBI Taxonomy" id="6604"/>
    <lineage>
        <taxon>Eukaryota</taxon>
        <taxon>Metazoa</taxon>
        <taxon>Spiralia</taxon>
        <taxon>Lophotrochozoa</taxon>
        <taxon>Mollusca</taxon>
        <taxon>Bivalvia</taxon>
        <taxon>Autobranchia</taxon>
        <taxon>Heteroconchia</taxon>
        <taxon>Euheterodonta</taxon>
        <taxon>Imparidentia</taxon>
        <taxon>Neoheterodontei</taxon>
        <taxon>Myida</taxon>
        <taxon>Myoidea</taxon>
        <taxon>Myidae</taxon>
        <taxon>Mya</taxon>
    </lineage>
</organism>
<name>A0ABY7DXE6_MYAAR</name>
<evidence type="ECO:0000313" key="2">
    <source>
        <dbReference type="Proteomes" id="UP001164746"/>
    </source>
</evidence>
<dbReference type="SUPFAM" id="SSF53067">
    <property type="entry name" value="Actin-like ATPase domain"/>
    <property type="match status" value="1"/>
</dbReference>
<dbReference type="PANTHER" id="PTHR14187:SF5">
    <property type="entry name" value="HEAT SHOCK 70 KDA PROTEIN 12A"/>
    <property type="match status" value="1"/>
</dbReference>
<protein>
    <submittedName>
        <fullName evidence="1">HS12A-like protein</fullName>
    </submittedName>
</protein>
<accession>A0ABY7DXE6</accession>
<reference evidence="1" key="1">
    <citation type="submission" date="2022-11" db="EMBL/GenBank/DDBJ databases">
        <title>Centuries of genome instability and evolution in soft-shell clam transmissible cancer (bioRxiv).</title>
        <authorList>
            <person name="Hart S.F.M."/>
            <person name="Yonemitsu M.A."/>
            <person name="Giersch R.M."/>
            <person name="Beal B.F."/>
            <person name="Arriagada G."/>
            <person name="Davis B.W."/>
            <person name="Ostrander E.A."/>
            <person name="Goff S.P."/>
            <person name="Metzger M.J."/>
        </authorList>
    </citation>
    <scope>NUCLEOTIDE SEQUENCE</scope>
    <source>
        <strain evidence="1">MELC-2E11</strain>
        <tissue evidence="1">Siphon/mantle</tissue>
    </source>
</reference>
<dbReference type="InterPro" id="IPR043129">
    <property type="entry name" value="ATPase_NBD"/>
</dbReference>
<dbReference type="EMBL" id="CP111014">
    <property type="protein sequence ID" value="WAQ99605.1"/>
    <property type="molecule type" value="Genomic_DNA"/>
</dbReference>
<dbReference type="Proteomes" id="UP001164746">
    <property type="component" value="Chromosome 3"/>
</dbReference>